<dbReference type="GO" id="GO:0005634">
    <property type="term" value="C:nucleus"/>
    <property type="evidence" value="ECO:0007669"/>
    <property type="project" value="UniProtKB-SubCell"/>
</dbReference>
<evidence type="ECO:0000259" key="7">
    <source>
        <dbReference type="PROSITE" id="PS50016"/>
    </source>
</evidence>
<dbReference type="AlphaFoldDB" id="U5DB34"/>
<evidence type="ECO:0000256" key="2">
    <source>
        <dbReference type="ARBA" id="ARBA00022723"/>
    </source>
</evidence>
<dbReference type="Gramene" id="ERN18627">
    <property type="protein sequence ID" value="ERN18627"/>
    <property type="gene ID" value="AMTR_s00065p00166550"/>
</dbReference>
<dbReference type="Pfam" id="PF22970">
    <property type="entry name" value="DUF7028"/>
    <property type="match status" value="2"/>
</dbReference>
<dbReference type="PANTHER" id="PTHR46309:SF12">
    <property type="entry name" value="GB|AAC80581.1"/>
    <property type="match status" value="1"/>
</dbReference>
<dbReference type="Pfam" id="PF16135">
    <property type="entry name" value="TDBD"/>
    <property type="match status" value="1"/>
</dbReference>
<dbReference type="SMART" id="SM00249">
    <property type="entry name" value="PHD"/>
    <property type="match status" value="2"/>
</dbReference>
<dbReference type="HOGENOM" id="CLU_019331_0_0_1"/>
<dbReference type="eggNOG" id="ENOG502QTVY">
    <property type="taxonomic scope" value="Eukaryota"/>
</dbReference>
<dbReference type="Gene3D" id="3.30.40.10">
    <property type="entry name" value="Zinc/RING finger domain, C3HC4 (zinc finger)"/>
    <property type="match status" value="2"/>
</dbReference>
<evidence type="ECO:0000256" key="3">
    <source>
        <dbReference type="ARBA" id="ARBA00022771"/>
    </source>
</evidence>
<keyword evidence="4" id="KW-0862">Zinc</keyword>
<protein>
    <recommendedName>
        <fullName evidence="7">PHD-type domain-containing protein</fullName>
    </recommendedName>
</protein>
<feature type="domain" description="PHD-type" evidence="7">
    <location>
        <begin position="650"/>
        <end position="695"/>
    </location>
</feature>
<organism evidence="8 9">
    <name type="scientific">Amborella trichopoda</name>
    <dbReference type="NCBI Taxonomy" id="13333"/>
    <lineage>
        <taxon>Eukaryota</taxon>
        <taxon>Viridiplantae</taxon>
        <taxon>Streptophyta</taxon>
        <taxon>Embryophyta</taxon>
        <taxon>Tracheophyta</taxon>
        <taxon>Spermatophyta</taxon>
        <taxon>Magnoliopsida</taxon>
        <taxon>Amborellales</taxon>
        <taxon>Amborellaceae</taxon>
        <taxon>Amborella</taxon>
    </lineage>
</organism>
<gene>
    <name evidence="8" type="ORF">AMTR_s00065p00166550</name>
</gene>
<evidence type="ECO:0000313" key="9">
    <source>
        <dbReference type="Proteomes" id="UP000017836"/>
    </source>
</evidence>
<evidence type="ECO:0000256" key="1">
    <source>
        <dbReference type="ARBA" id="ARBA00004123"/>
    </source>
</evidence>
<evidence type="ECO:0000313" key="8">
    <source>
        <dbReference type="EMBL" id="ERN18627.1"/>
    </source>
</evidence>
<dbReference type="GO" id="GO:0008270">
    <property type="term" value="F:zinc ion binding"/>
    <property type="evidence" value="ECO:0007669"/>
    <property type="project" value="UniProtKB-KW"/>
</dbReference>
<dbReference type="InterPro" id="IPR011011">
    <property type="entry name" value="Znf_FYVE_PHD"/>
</dbReference>
<name>U5DB34_AMBTC</name>
<dbReference type="InterPro" id="IPR013083">
    <property type="entry name" value="Znf_RING/FYVE/PHD"/>
</dbReference>
<keyword evidence="3 6" id="KW-0863">Zinc-finger</keyword>
<proteinExistence type="predicted"/>
<dbReference type="SUPFAM" id="SSF57903">
    <property type="entry name" value="FYVE/PHD zinc finger"/>
    <property type="match status" value="2"/>
</dbReference>
<evidence type="ECO:0000256" key="4">
    <source>
        <dbReference type="ARBA" id="ARBA00022833"/>
    </source>
</evidence>
<keyword evidence="2" id="KW-0479">Metal-binding</keyword>
<keyword evidence="9" id="KW-1185">Reference proteome</keyword>
<evidence type="ECO:0000256" key="5">
    <source>
        <dbReference type="ARBA" id="ARBA00023242"/>
    </source>
</evidence>
<reference evidence="9" key="1">
    <citation type="journal article" date="2013" name="Science">
        <title>The Amborella genome and the evolution of flowering plants.</title>
        <authorList>
            <consortium name="Amborella Genome Project"/>
        </authorList>
    </citation>
    <scope>NUCLEOTIDE SEQUENCE [LARGE SCALE GENOMIC DNA]</scope>
</reference>
<dbReference type="InterPro" id="IPR001965">
    <property type="entry name" value="Znf_PHD"/>
</dbReference>
<evidence type="ECO:0000256" key="6">
    <source>
        <dbReference type="PROSITE-ProRule" id="PRU00146"/>
    </source>
</evidence>
<dbReference type="STRING" id="13333.U5DB34"/>
<dbReference type="InterPro" id="IPR042163">
    <property type="entry name" value="PHF12"/>
</dbReference>
<dbReference type="InterPro" id="IPR019787">
    <property type="entry name" value="Znf_PHD-finger"/>
</dbReference>
<dbReference type="GO" id="GO:0003714">
    <property type="term" value="F:transcription corepressor activity"/>
    <property type="evidence" value="ECO:0007669"/>
    <property type="project" value="InterPro"/>
</dbReference>
<comment type="subcellular location">
    <subcellularLocation>
        <location evidence="1">Nucleus</location>
    </subcellularLocation>
</comment>
<dbReference type="Pfam" id="PF00628">
    <property type="entry name" value="PHD"/>
    <property type="match status" value="1"/>
</dbReference>
<dbReference type="PANTHER" id="PTHR46309">
    <property type="entry name" value="PHD FINGER PROTEIN 12"/>
    <property type="match status" value="1"/>
</dbReference>
<dbReference type="EMBL" id="KI392088">
    <property type="protein sequence ID" value="ERN18627.1"/>
    <property type="molecule type" value="Genomic_DNA"/>
</dbReference>
<sequence length="755" mass="86095">MALVGEIRMCRRNGCRFGFGEHVGMTKKRKQVSKIGEGFERTKRIARINGLITCGYSSPHRDDLDSEDDCVNEEQEKETTYRLLPQIRESYSERDEGNEIMAILERQQSEAPWAPEVSSEVVRYEVELEAEYCPEAITEYLNLKSQRGNKRALLQEMMRKAKMHLLASGWKLERRLAMHHYISSSGKVYYCLYRACIGYKREEEEEQGSTRSCIDQTGSTIYEPCPPSINSPPNISFYSKTIERGTPKLPISIRSSLIEELTSGSYVDVVSDVEMEDFSLPENLVEEEEEEDWVPAGDIRPSILKKLGVIEKDKDLKPVYSPVALRDYLLLFKSDISGGQKIKFGKLMAPKVMAHLLAIGWSLSYSLKNSYRRYNSPKGKRYATLHTACLSLEREVMGLMQRKNGLKMRDSSISKKSMVTRDARISKEKINRATRKRPSNSVPPAPLCSNANKELDLSNSVATLVSLPPLCTRESSTRERQRQHHLVRATDRRGYKTFKDSSVSWENKNQQGLYRELCNLLGTHGTQKKPRDMSLRSGRPSTRTVLSWMIDHNVILPREKLSYYVGGEDNRVKGEARVTRVGIKCNCCSEVYRIADFEAHAKTPSSQIFVGDGRSLYDCQRQMLDQSVLKDLRLKSCERKKADYNQCESDEICSICHYGGELVLCDCCPSAYHLACLHLKDLPEGDWFCPSCCCAICDGDESNADRDQFNAKTFLNCEQCNHNYHVGCYNERGSMVVKSYPKGNWFCSKKCSDVR</sequence>
<dbReference type="Proteomes" id="UP000017836">
    <property type="component" value="Unassembled WGS sequence"/>
</dbReference>
<accession>U5DB34</accession>
<dbReference type="PROSITE" id="PS50016">
    <property type="entry name" value="ZF_PHD_2"/>
    <property type="match status" value="1"/>
</dbReference>
<dbReference type="InterPro" id="IPR054292">
    <property type="entry name" value="DUF7028"/>
</dbReference>
<dbReference type="InterPro" id="IPR032308">
    <property type="entry name" value="TDBD"/>
</dbReference>
<keyword evidence="5" id="KW-0539">Nucleus</keyword>